<evidence type="ECO:0000256" key="1">
    <source>
        <dbReference type="SAM" id="MobiDB-lite"/>
    </source>
</evidence>
<feature type="region of interest" description="Disordered" evidence="1">
    <location>
        <begin position="199"/>
        <end position="219"/>
    </location>
</feature>
<dbReference type="EMBL" id="CP013050">
    <property type="protein sequence ID" value="ALM74003.1"/>
    <property type="molecule type" value="Genomic_DNA"/>
</dbReference>
<evidence type="ECO:0000313" key="3">
    <source>
        <dbReference type="Proteomes" id="UP000066042"/>
    </source>
</evidence>
<dbReference type="GeneID" id="26135324"/>
<dbReference type="AlphaFoldDB" id="A0A0S1X881"/>
<name>A0A0S1X881_THEBA</name>
<protein>
    <submittedName>
        <fullName evidence="2">Uncharacterized protein</fullName>
    </submittedName>
</protein>
<accession>A0A0S1X881</accession>
<organism evidence="2 3">
    <name type="scientific">Thermococcus barophilus</name>
    <dbReference type="NCBI Taxonomy" id="55802"/>
    <lineage>
        <taxon>Archaea</taxon>
        <taxon>Methanobacteriati</taxon>
        <taxon>Methanobacteriota</taxon>
        <taxon>Thermococci</taxon>
        <taxon>Thermococcales</taxon>
        <taxon>Thermococcaceae</taxon>
        <taxon>Thermococcus</taxon>
    </lineage>
</organism>
<dbReference type="PATRIC" id="fig|55802.8.peg.22"/>
<dbReference type="RefSeq" id="WP_056933046.1">
    <property type="nucleotide sequence ID" value="NZ_CP013050.1"/>
</dbReference>
<feature type="region of interest" description="Disordered" evidence="1">
    <location>
        <begin position="1"/>
        <end position="51"/>
    </location>
</feature>
<proteinExistence type="predicted"/>
<dbReference type="Proteomes" id="UP000066042">
    <property type="component" value="Chromosome"/>
</dbReference>
<reference evidence="2 3" key="1">
    <citation type="journal article" date="2016" name="Genome Announc.">
        <title>Complete genome sequence of the hyperthermophilic and piezophilic archaeon Thermococcus barophilus Ch5, capable of growth at the expense of hydrogenogenesis from carbon monoxide and formate.</title>
        <authorList>
            <person name="Oger P."/>
            <person name="Sokolova T.G."/>
            <person name="Kozhevnikova D.A."/>
            <person name="Taranov E.A."/>
            <person name="Vannier P."/>
            <person name="Lee H.S."/>
            <person name="Kwon K.K."/>
            <person name="Kang S.G."/>
            <person name="Lee J.H."/>
            <person name="Bonch-Osmolovskaya E.A."/>
            <person name="Lebedinsky A.V."/>
        </authorList>
    </citation>
    <scope>NUCLEOTIDE SEQUENCE [LARGE SCALE GENOMIC DNA]</scope>
    <source>
        <strain evidence="3">Ch5</strain>
    </source>
</reference>
<evidence type="ECO:0000313" key="2">
    <source>
        <dbReference type="EMBL" id="ALM74003.1"/>
    </source>
</evidence>
<sequence length="681" mass="77248">MRSEQVGENKAIPQEYLIEEQSRPKKGREKERKSPLEIGKELEQSDQHSKSEVILQQKSLRSSVAKLPQLSLLEEESGKASVQISLSCENTFAGLHYFGFPKIKVDSGFQNLLFKFSTSFDVLSVGTYGYPDLKIFPADIEILDIAGDLVRSKSTFFGAPLSAFPRICVSKSGSLRSLFAVEVPPTRGDRPYPSIVVKEEEPKGPLPDTALHPAEGTSPFPSLKPSPAPYVCLAFTGNVPEGKTASFPGIEVIGRIKVPAQSLSFEFNVVELLDNIEKFITGEVGKMEKEDLLLGILNIKGYLPRGASEAFDKPIFILLGQDMGEWHYPVAYLLSEIYKEIKGEKPGPTLRDFAEYLENIKNVDSIRDVYLMVAFKPWGKIEILDGRKVEISKIKSFLEKIKGRLKTAYLQGLGFFLIVVENNKVQDLEEMLGSINGIAKIVMLPEIPQSRAPRRYEALTYALLGMRGEDFLKVLEEYEERLKKTVRVLSPFVPKGTDEAQEHSFREAHQYPIKVAVLSYILDLELKKLDEPPTGYEFYKFIIDLMKSGKIKIESPIRIGEKTVIPDIIYEEGKAYIEIETLVGTEDPLKKIDETIHKYSQDNKLVLDDHELWIVLRPVSALIHYDEIVHRQRILRLLYDECPVKFKVLVYDRGWKLISLETFARNVKEALKETKELREKI</sequence>
<feature type="compositionally biased region" description="Basic and acidic residues" evidence="1">
    <location>
        <begin position="20"/>
        <end position="51"/>
    </location>
</feature>
<gene>
    <name evidence="2" type="ORF">TBCH5v1_0023</name>
</gene>